<evidence type="ECO:0000313" key="2">
    <source>
        <dbReference type="EMBL" id="GMG18964.1"/>
    </source>
</evidence>
<dbReference type="PANTHER" id="PTHR12358">
    <property type="entry name" value="SPHINGOSINE KINASE"/>
    <property type="match status" value="1"/>
</dbReference>
<dbReference type="Gene3D" id="2.60.200.40">
    <property type="match status" value="1"/>
</dbReference>
<accession>A0A9W7DCJ9</accession>
<dbReference type="GO" id="GO:0016020">
    <property type="term" value="C:membrane"/>
    <property type="evidence" value="ECO:0007669"/>
    <property type="project" value="TreeGrafter"/>
</dbReference>
<dbReference type="Pfam" id="PF00781">
    <property type="entry name" value="DAGK_cat"/>
    <property type="match status" value="1"/>
</dbReference>
<organism evidence="2 3">
    <name type="scientific">Ambrosiozyma monospora</name>
    <name type="common">Yeast</name>
    <name type="synonym">Endomycopsis monosporus</name>
    <dbReference type="NCBI Taxonomy" id="43982"/>
    <lineage>
        <taxon>Eukaryota</taxon>
        <taxon>Fungi</taxon>
        <taxon>Dikarya</taxon>
        <taxon>Ascomycota</taxon>
        <taxon>Saccharomycotina</taxon>
        <taxon>Pichiomycetes</taxon>
        <taxon>Pichiales</taxon>
        <taxon>Pichiaceae</taxon>
        <taxon>Ambrosiozyma</taxon>
    </lineage>
</organism>
<dbReference type="GO" id="GO:0005737">
    <property type="term" value="C:cytoplasm"/>
    <property type="evidence" value="ECO:0007669"/>
    <property type="project" value="TreeGrafter"/>
</dbReference>
<gene>
    <name evidence="2" type="ORF">Amon01_000011000</name>
</gene>
<dbReference type="InterPro" id="IPR001206">
    <property type="entry name" value="Diacylglycerol_kinase_cat_dom"/>
</dbReference>
<evidence type="ECO:0000259" key="1">
    <source>
        <dbReference type="Pfam" id="PF00781"/>
    </source>
</evidence>
<dbReference type="PANTHER" id="PTHR12358:SF108">
    <property type="entry name" value="DAGKC DOMAIN-CONTAINING PROTEIN"/>
    <property type="match status" value="1"/>
</dbReference>
<dbReference type="SUPFAM" id="SSF111331">
    <property type="entry name" value="NAD kinase/diacylglycerol kinase-like"/>
    <property type="match status" value="1"/>
</dbReference>
<dbReference type="Proteomes" id="UP001165063">
    <property type="component" value="Unassembled WGS sequence"/>
</dbReference>
<comment type="caution">
    <text evidence="2">The sequence shown here is derived from an EMBL/GenBank/DDBJ whole genome shotgun (WGS) entry which is preliminary data.</text>
</comment>
<feature type="domain" description="DAGKc" evidence="1">
    <location>
        <begin position="65"/>
        <end position="183"/>
    </location>
</feature>
<dbReference type="GO" id="GO:0001727">
    <property type="term" value="F:lipid kinase activity"/>
    <property type="evidence" value="ECO:0007669"/>
    <property type="project" value="TreeGrafter"/>
</dbReference>
<evidence type="ECO:0000313" key="3">
    <source>
        <dbReference type="Proteomes" id="UP001165063"/>
    </source>
</evidence>
<dbReference type="OrthoDB" id="3853857at2759"/>
<name>A0A9W7DCJ9_AMBMO</name>
<reference evidence="2" key="1">
    <citation type="submission" date="2023-04" db="EMBL/GenBank/DDBJ databases">
        <title>Ambrosiozyma monospora NBRC 1965.</title>
        <authorList>
            <person name="Ichikawa N."/>
            <person name="Sato H."/>
            <person name="Tonouchi N."/>
        </authorList>
    </citation>
    <scope>NUCLEOTIDE SEQUENCE</scope>
    <source>
        <strain evidence="2">NBRC 1965</strain>
    </source>
</reference>
<keyword evidence="3" id="KW-1185">Reference proteome</keyword>
<dbReference type="GO" id="GO:0046512">
    <property type="term" value="P:sphingosine biosynthetic process"/>
    <property type="evidence" value="ECO:0007669"/>
    <property type="project" value="TreeGrafter"/>
</dbReference>
<proteinExistence type="predicted"/>
<dbReference type="InterPro" id="IPR016064">
    <property type="entry name" value="NAD/diacylglycerol_kinase_sf"/>
</dbReference>
<dbReference type="Gene3D" id="3.40.50.10330">
    <property type="entry name" value="Probable inorganic polyphosphate/atp-NAD kinase, domain 1"/>
    <property type="match status" value="1"/>
</dbReference>
<dbReference type="AlphaFoldDB" id="A0A9W7DCJ9"/>
<protein>
    <submittedName>
        <fullName evidence="2">Unnamed protein product</fullName>
    </submittedName>
</protein>
<dbReference type="InterPro" id="IPR050187">
    <property type="entry name" value="Lipid_Phosphate_FormReg"/>
</dbReference>
<dbReference type="InterPro" id="IPR017438">
    <property type="entry name" value="ATP-NAD_kinase_N"/>
</dbReference>
<dbReference type="EMBL" id="BSXU01000036">
    <property type="protein sequence ID" value="GMG18964.1"/>
    <property type="molecule type" value="Genomic_DNA"/>
</dbReference>
<sequence length="400" mass="44972">MSRLQVLLDETTFITLSETESEYSFEEFPAKTSHTIFSSVLLSIHKTSLPTHLTNSEITVIDSIKSGNRIPTKSVYKQLLSPLFKLLDVEHTYLETRSQHTIKDFGSTISTTTKSGKNGHLVIFISGDTSINEFINGIPYIHPDIFFLPVPQGTGNALSQSLNIRTPIDSIKALLSNAKPHKFQLYNASFTQPSYVLHSDERESETVSNLKFFVVGSWCLHSTLVAESDTPELRKFGRDRFSIAANELLSTNPEFKGGISKIEKIDNDGDFKETNVLFEDGQSLSYFVLAGVPRFEETFEISPLSDPKSESLYLVYFRHLDAADTMEIMKQAYDKGSHVKNKDVSYVEIKKTDQVVLSIADDMVRRLSKVCLDGTIVELSGKNRSVVFNWADSNNLFCIY</sequence>